<dbReference type="EMBL" id="FUYS01000001">
    <property type="protein sequence ID" value="SKB28890.1"/>
    <property type="molecule type" value="Genomic_DNA"/>
</dbReference>
<organism evidence="3 4">
    <name type="scientific">Parapedobacter luteus</name>
    <dbReference type="NCBI Taxonomy" id="623280"/>
    <lineage>
        <taxon>Bacteria</taxon>
        <taxon>Pseudomonadati</taxon>
        <taxon>Bacteroidota</taxon>
        <taxon>Sphingobacteriia</taxon>
        <taxon>Sphingobacteriales</taxon>
        <taxon>Sphingobacteriaceae</taxon>
        <taxon>Parapedobacter</taxon>
    </lineage>
</organism>
<feature type="domain" description="DUF4833" evidence="2">
    <location>
        <begin position="47"/>
        <end position="179"/>
    </location>
</feature>
<name>A0A1T5A1Q7_9SPHI</name>
<feature type="signal peptide" evidence="1">
    <location>
        <begin position="1"/>
        <end position="22"/>
    </location>
</feature>
<protein>
    <recommendedName>
        <fullName evidence="2">DUF4833 domain-containing protein</fullName>
    </recommendedName>
</protein>
<sequence>MLLIKKYIVWLAFIVLPYCAWAGPMPAASTADTTIFPVPEGIDNLMFYIQRDPNANTVCYTLNTDSQGKLDKSKPLDIFWMRYADDGRRQDLNYIQRVFAYGIKVKKVTANEIEFRSVAYDKLPLYLRKGPSGYHVQTRIAGEMCVLKRIYVRIDGGSLFSPNVLYVQIEGVNRQGKAKVEQIKP</sequence>
<dbReference type="OrthoDB" id="9785831at2"/>
<dbReference type="Proteomes" id="UP000190541">
    <property type="component" value="Unassembled WGS sequence"/>
</dbReference>
<evidence type="ECO:0000259" key="2">
    <source>
        <dbReference type="Pfam" id="PF16117"/>
    </source>
</evidence>
<keyword evidence="1" id="KW-0732">Signal</keyword>
<dbReference type="STRING" id="623280.SAMN05660226_00453"/>
<gene>
    <name evidence="3" type="ORF">SAMN05660226_00453</name>
</gene>
<evidence type="ECO:0000313" key="3">
    <source>
        <dbReference type="EMBL" id="SKB28890.1"/>
    </source>
</evidence>
<reference evidence="3 4" key="1">
    <citation type="submission" date="2017-02" db="EMBL/GenBank/DDBJ databases">
        <authorList>
            <person name="Peterson S.W."/>
        </authorList>
    </citation>
    <scope>NUCLEOTIDE SEQUENCE [LARGE SCALE GENOMIC DNA]</scope>
    <source>
        <strain evidence="3 4">DSM 22899</strain>
    </source>
</reference>
<evidence type="ECO:0000256" key="1">
    <source>
        <dbReference type="SAM" id="SignalP"/>
    </source>
</evidence>
<keyword evidence="4" id="KW-1185">Reference proteome</keyword>
<proteinExistence type="predicted"/>
<accession>A0A1T5A1Q7</accession>
<evidence type="ECO:0000313" key="4">
    <source>
        <dbReference type="Proteomes" id="UP000190541"/>
    </source>
</evidence>
<dbReference type="InterPro" id="IPR032269">
    <property type="entry name" value="DUF4833"/>
</dbReference>
<dbReference type="AlphaFoldDB" id="A0A1T5A1Q7"/>
<dbReference type="Pfam" id="PF16117">
    <property type="entry name" value="DUF4833"/>
    <property type="match status" value="1"/>
</dbReference>
<feature type="chain" id="PRO_5012527084" description="DUF4833 domain-containing protein" evidence="1">
    <location>
        <begin position="23"/>
        <end position="185"/>
    </location>
</feature>